<dbReference type="PANTHER" id="PTHR30055:SF238">
    <property type="entry name" value="MYCOFACTOCIN BIOSYNTHESIS TRANSCRIPTIONAL REGULATOR MFTR-RELATED"/>
    <property type="match status" value="1"/>
</dbReference>
<evidence type="ECO:0000313" key="6">
    <source>
        <dbReference type="EMBL" id="KAA2266596.1"/>
    </source>
</evidence>
<sequence length="201" mass="21575">MPQQPAPTRQRILDAADRLMRTIGLARVTTKEIARASDCSEALLYKHFASKEEIFVAVLQERLPALGPLLAELTADAGGRDTGQCLIDIARQAALFYEASTQIGASLFAEPALLERHRAALRELDAGPHKPVLALAEYLRRERTAGRIRTDADPDAAAAMLLGACHLRAFLAHFTGQPPPQSAEAFAAGLAGTLMAGLARQ</sequence>
<dbReference type="Pfam" id="PF00440">
    <property type="entry name" value="TetR_N"/>
    <property type="match status" value="1"/>
</dbReference>
<dbReference type="Pfam" id="PF14246">
    <property type="entry name" value="TetR_C_7"/>
    <property type="match status" value="1"/>
</dbReference>
<keyword evidence="1" id="KW-0805">Transcription regulation</keyword>
<dbReference type="RefSeq" id="WP_149847703.1">
    <property type="nucleotide sequence ID" value="NZ_VUOB01000002.1"/>
</dbReference>
<evidence type="ECO:0000256" key="2">
    <source>
        <dbReference type="ARBA" id="ARBA00023125"/>
    </source>
</evidence>
<dbReference type="GO" id="GO:0003700">
    <property type="term" value="F:DNA-binding transcription factor activity"/>
    <property type="evidence" value="ECO:0007669"/>
    <property type="project" value="TreeGrafter"/>
</dbReference>
<dbReference type="SUPFAM" id="SSF48498">
    <property type="entry name" value="Tetracyclin repressor-like, C-terminal domain"/>
    <property type="match status" value="1"/>
</dbReference>
<dbReference type="Gene3D" id="1.10.357.10">
    <property type="entry name" value="Tetracycline Repressor, domain 2"/>
    <property type="match status" value="1"/>
</dbReference>
<keyword evidence="3" id="KW-0804">Transcription</keyword>
<keyword evidence="7" id="KW-1185">Reference proteome</keyword>
<gene>
    <name evidence="6" type="ORF">F0L68_02340</name>
</gene>
<dbReference type="InterPro" id="IPR039536">
    <property type="entry name" value="TetR_C_Proteobacteria"/>
</dbReference>
<name>A0A5B2XT10_9PSEU</name>
<evidence type="ECO:0000256" key="4">
    <source>
        <dbReference type="PROSITE-ProRule" id="PRU00335"/>
    </source>
</evidence>
<keyword evidence="2 4" id="KW-0238">DNA-binding</keyword>
<evidence type="ECO:0000313" key="7">
    <source>
        <dbReference type="Proteomes" id="UP000323454"/>
    </source>
</evidence>
<feature type="domain" description="HTH tetR-type" evidence="5">
    <location>
        <begin position="6"/>
        <end position="66"/>
    </location>
</feature>
<proteinExistence type="predicted"/>
<dbReference type="InterPro" id="IPR036271">
    <property type="entry name" value="Tet_transcr_reg_TetR-rel_C_sf"/>
</dbReference>
<reference evidence="6 7" key="2">
    <citation type="submission" date="2019-09" db="EMBL/GenBank/DDBJ databases">
        <authorList>
            <person name="Jin C."/>
        </authorList>
    </citation>
    <scope>NUCLEOTIDE SEQUENCE [LARGE SCALE GENOMIC DNA]</scope>
    <source>
        <strain evidence="6 7">AN110305</strain>
    </source>
</reference>
<dbReference type="PANTHER" id="PTHR30055">
    <property type="entry name" value="HTH-TYPE TRANSCRIPTIONAL REGULATOR RUTR"/>
    <property type="match status" value="1"/>
</dbReference>
<dbReference type="InterPro" id="IPR050109">
    <property type="entry name" value="HTH-type_TetR-like_transc_reg"/>
</dbReference>
<evidence type="ECO:0000259" key="5">
    <source>
        <dbReference type="PROSITE" id="PS50977"/>
    </source>
</evidence>
<dbReference type="AlphaFoldDB" id="A0A5B2XT10"/>
<dbReference type="Proteomes" id="UP000323454">
    <property type="component" value="Unassembled WGS sequence"/>
</dbReference>
<accession>A0A5B2XT10</accession>
<dbReference type="PRINTS" id="PR00455">
    <property type="entry name" value="HTHTETR"/>
</dbReference>
<protein>
    <submittedName>
        <fullName evidence="6">TetR/AcrR family transcriptional regulator</fullName>
    </submittedName>
</protein>
<dbReference type="GO" id="GO:0000976">
    <property type="term" value="F:transcription cis-regulatory region binding"/>
    <property type="evidence" value="ECO:0007669"/>
    <property type="project" value="TreeGrafter"/>
</dbReference>
<dbReference type="OrthoDB" id="3472897at2"/>
<dbReference type="InterPro" id="IPR001647">
    <property type="entry name" value="HTH_TetR"/>
</dbReference>
<organism evidence="6 7">
    <name type="scientific">Solihabitans fulvus</name>
    <dbReference type="NCBI Taxonomy" id="1892852"/>
    <lineage>
        <taxon>Bacteria</taxon>
        <taxon>Bacillati</taxon>
        <taxon>Actinomycetota</taxon>
        <taxon>Actinomycetes</taxon>
        <taxon>Pseudonocardiales</taxon>
        <taxon>Pseudonocardiaceae</taxon>
        <taxon>Solihabitans</taxon>
    </lineage>
</organism>
<reference evidence="6 7" key="1">
    <citation type="submission" date="2019-09" db="EMBL/GenBank/DDBJ databases">
        <title>Goodfellowia gen. nov., a new genus of the Pseudonocardineae related to Actinoalloteichus, containing Goodfellowia coeruleoviolacea gen. nov., comb. nov. gen. nov., comb. nov.</title>
        <authorList>
            <person name="Labeda D."/>
        </authorList>
    </citation>
    <scope>NUCLEOTIDE SEQUENCE [LARGE SCALE GENOMIC DNA]</scope>
    <source>
        <strain evidence="6 7">AN110305</strain>
    </source>
</reference>
<dbReference type="EMBL" id="VUOB01000002">
    <property type="protein sequence ID" value="KAA2266596.1"/>
    <property type="molecule type" value="Genomic_DNA"/>
</dbReference>
<comment type="caution">
    <text evidence="6">The sequence shown here is derived from an EMBL/GenBank/DDBJ whole genome shotgun (WGS) entry which is preliminary data.</text>
</comment>
<dbReference type="PROSITE" id="PS50977">
    <property type="entry name" value="HTH_TETR_2"/>
    <property type="match status" value="1"/>
</dbReference>
<evidence type="ECO:0000256" key="3">
    <source>
        <dbReference type="ARBA" id="ARBA00023163"/>
    </source>
</evidence>
<evidence type="ECO:0000256" key="1">
    <source>
        <dbReference type="ARBA" id="ARBA00023015"/>
    </source>
</evidence>
<feature type="DNA-binding region" description="H-T-H motif" evidence="4">
    <location>
        <begin position="29"/>
        <end position="48"/>
    </location>
</feature>
<dbReference type="InterPro" id="IPR009057">
    <property type="entry name" value="Homeodomain-like_sf"/>
</dbReference>
<dbReference type="SUPFAM" id="SSF46689">
    <property type="entry name" value="Homeodomain-like"/>
    <property type="match status" value="1"/>
</dbReference>